<dbReference type="EMBL" id="CAJVQB010000689">
    <property type="protein sequence ID" value="CAG8502166.1"/>
    <property type="molecule type" value="Genomic_DNA"/>
</dbReference>
<feature type="non-terminal residue" evidence="3">
    <location>
        <position position="155"/>
    </location>
</feature>
<dbReference type="PROSITE" id="PS51898">
    <property type="entry name" value="TYR_RECOMBINASE"/>
    <property type="match status" value="1"/>
</dbReference>
<accession>A0ABM8W1N8</accession>
<feature type="domain" description="Tyr recombinase" evidence="2">
    <location>
        <begin position="40"/>
        <end position="155"/>
    </location>
</feature>
<name>A0ABM8W1N8_GIGMA</name>
<sequence>MEMYMKVEIPKEREVNTDEIVNFFKEKKLISKLIPTVQQKLFTTIDENELEQLKQSIAKTKLATNQRNSLILDFLFYTGIRVGELVNIRHCDYQNKILKIHGKGNKIRYIPILDSLAKHFSGSSDYLFRTWKGHSNLQTTANYIHNSYEELRQEY</sequence>
<protein>
    <submittedName>
        <fullName evidence="3">1797_t:CDS:1</fullName>
    </submittedName>
</protein>
<dbReference type="InterPro" id="IPR002104">
    <property type="entry name" value="Integrase_catalytic"/>
</dbReference>
<dbReference type="Pfam" id="PF00589">
    <property type="entry name" value="Phage_integrase"/>
    <property type="match status" value="1"/>
</dbReference>
<organism evidence="3 4">
    <name type="scientific">Gigaspora margarita</name>
    <dbReference type="NCBI Taxonomy" id="4874"/>
    <lineage>
        <taxon>Eukaryota</taxon>
        <taxon>Fungi</taxon>
        <taxon>Fungi incertae sedis</taxon>
        <taxon>Mucoromycota</taxon>
        <taxon>Glomeromycotina</taxon>
        <taxon>Glomeromycetes</taxon>
        <taxon>Diversisporales</taxon>
        <taxon>Gigasporaceae</taxon>
        <taxon>Gigaspora</taxon>
    </lineage>
</organism>
<dbReference type="SUPFAM" id="SSF56349">
    <property type="entry name" value="DNA breaking-rejoining enzymes"/>
    <property type="match status" value="1"/>
</dbReference>
<reference evidence="3 4" key="1">
    <citation type="submission" date="2021-06" db="EMBL/GenBank/DDBJ databases">
        <authorList>
            <person name="Kallberg Y."/>
            <person name="Tangrot J."/>
            <person name="Rosling A."/>
        </authorList>
    </citation>
    <scope>NUCLEOTIDE SEQUENCE [LARGE SCALE GENOMIC DNA]</scope>
    <source>
        <strain evidence="3 4">120-4 pot B 10/14</strain>
    </source>
</reference>
<keyword evidence="4" id="KW-1185">Reference proteome</keyword>
<evidence type="ECO:0000256" key="1">
    <source>
        <dbReference type="ARBA" id="ARBA00023172"/>
    </source>
</evidence>
<evidence type="ECO:0000259" key="2">
    <source>
        <dbReference type="PROSITE" id="PS51898"/>
    </source>
</evidence>
<dbReference type="Gene3D" id="1.10.443.10">
    <property type="entry name" value="Intergrase catalytic core"/>
    <property type="match status" value="1"/>
</dbReference>
<evidence type="ECO:0000313" key="4">
    <source>
        <dbReference type="Proteomes" id="UP000789901"/>
    </source>
</evidence>
<gene>
    <name evidence="3" type="ORF">GMARGA_LOCUS2256</name>
</gene>
<keyword evidence="1" id="KW-0233">DNA recombination</keyword>
<dbReference type="Proteomes" id="UP000789901">
    <property type="component" value="Unassembled WGS sequence"/>
</dbReference>
<comment type="caution">
    <text evidence="3">The sequence shown here is derived from an EMBL/GenBank/DDBJ whole genome shotgun (WGS) entry which is preliminary data.</text>
</comment>
<proteinExistence type="predicted"/>
<dbReference type="InterPro" id="IPR013762">
    <property type="entry name" value="Integrase-like_cat_sf"/>
</dbReference>
<evidence type="ECO:0000313" key="3">
    <source>
        <dbReference type="EMBL" id="CAG8502166.1"/>
    </source>
</evidence>
<dbReference type="InterPro" id="IPR011010">
    <property type="entry name" value="DNA_brk_join_enz"/>
</dbReference>